<comment type="similarity">
    <text evidence="2">Belongs to the multi antimicrobial extrusion (MATE) (TC 2.A.66.1) family.</text>
</comment>
<feature type="transmembrane region" description="Helical" evidence="6">
    <location>
        <begin position="197"/>
        <end position="214"/>
    </location>
</feature>
<evidence type="ECO:0000256" key="5">
    <source>
        <dbReference type="ARBA" id="ARBA00023136"/>
    </source>
</evidence>
<keyword evidence="5 6" id="KW-0472">Membrane</keyword>
<comment type="subcellular location">
    <subcellularLocation>
        <location evidence="1">Membrane</location>
        <topology evidence="1">Multi-pass membrane protein</topology>
    </subcellularLocation>
</comment>
<organism evidence="7 8">
    <name type="scientific">Rubroshorea leprosula</name>
    <dbReference type="NCBI Taxonomy" id="152421"/>
    <lineage>
        <taxon>Eukaryota</taxon>
        <taxon>Viridiplantae</taxon>
        <taxon>Streptophyta</taxon>
        <taxon>Embryophyta</taxon>
        <taxon>Tracheophyta</taxon>
        <taxon>Spermatophyta</taxon>
        <taxon>Magnoliopsida</taxon>
        <taxon>eudicotyledons</taxon>
        <taxon>Gunneridae</taxon>
        <taxon>Pentapetalae</taxon>
        <taxon>rosids</taxon>
        <taxon>malvids</taxon>
        <taxon>Malvales</taxon>
        <taxon>Dipterocarpaceae</taxon>
        <taxon>Rubroshorea</taxon>
    </lineage>
</organism>
<evidence type="ECO:0000313" key="7">
    <source>
        <dbReference type="EMBL" id="GKV21073.1"/>
    </source>
</evidence>
<evidence type="ECO:0000256" key="2">
    <source>
        <dbReference type="ARBA" id="ARBA00010199"/>
    </source>
</evidence>
<dbReference type="PANTHER" id="PTHR42893">
    <property type="entry name" value="PROTEIN DETOXIFICATION 44, CHLOROPLASTIC-RELATED"/>
    <property type="match status" value="1"/>
</dbReference>
<dbReference type="InterPro" id="IPR002528">
    <property type="entry name" value="MATE_fam"/>
</dbReference>
<keyword evidence="3 6" id="KW-0812">Transmembrane</keyword>
<dbReference type="GO" id="GO:0042910">
    <property type="term" value="F:xenobiotic transmembrane transporter activity"/>
    <property type="evidence" value="ECO:0007669"/>
    <property type="project" value="InterPro"/>
</dbReference>
<dbReference type="InterPro" id="IPR044644">
    <property type="entry name" value="DinF-like"/>
</dbReference>
<dbReference type="GO" id="GO:0015297">
    <property type="term" value="F:antiporter activity"/>
    <property type="evidence" value="ECO:0007669"/>
    <property type="project" value="InterPro"/>
</dbReference>
<evidence type="ECO:0000313" key="8">
    <source>
        <dbReference type="Proteomes" id="UP001054252"/>
    </source>
</evidence>
<gene>
    <name evidence="7" type="ORF">SLEP1_g31094</name>
</gene>
<dbReference type="Proteomes" id="UP001054252">
    <property type="component" value="Unassembled WGS sequence"/>
</dbReference>
<accession>A0AAV5K7E9</accession>
<feature type="transmembrane region" description="Helical" evidence="6">
    <location>
        <begin position="31"/>
        <end position="52"/>
    </location>
</feature>
<feature type="transmembrane region" description="Helical" evidence="6">
    <location>
        <begin position="158"/>
        <end position="185"/>
    </location>
</feature>
<protein>
    <submittedName>
        <fullName evidence="7">Uncharacterized protein</fullName>
    </submittedName>
</protein>
<dbReference type="EMBL" id="BPVZ01000056">
    <property type="protein sequence ID" value="GKV21073.1"/>
    <property type="molecule type" value="Genomic_DNA"/>
</dbReference>
<keyword evidence="8" id="KW-1185">Reference proteome</keyword>
<sequence>MKDSWGPLKALAVACAINGIGDIVLCNVLGYGIAGAAWATVLSQAVAAYMMIDALNRKGYNAFAISIPSPNDLLTIFKLSAPVFIMMMSKVSFYALMIYFATSMGTHTVAAHQVMNQTYSLFTVCGEPLCQAAQSFMPELMYGHNKSLPKARMLLKSLVIIGVIIGLVLAVIGTSVPLLFPCIFTRDRSIIQEMHRVLIPYFIAIVVTPSTLSLEGTLLAGRDLKFLGFSMSGCFSLGALVLLLVSSSTTFGLPGCWCALAGFQWARFFLSVQRLLSPDGILFSQDFSRFKLEKLKAA</sequence>
<dbReference type="GO" id="GO:0016020">
    <property type="term" value="C:membrane"/>
    <property type="evidence" value="ECO:0007669"/>
    <property type="project" value="UniProtKB-SubCell"/>
</dbReference>
<comment type="caution">
    <text evidence="7">The sequence shown here is derived from an EMBL/GenBank/DDBJ whole genome shotgun (WGS) entry which is preliminary data.</text>
</comment>
<keyword evidence="4 6" id="KW-1133">Transmembrane helix</keyword>
<evidence type="ECO:0000256" key="1">
    <source>
        <dbReference type="ARBA" id="ARBA00004141"/>
    </source>
</evidence>
<evidence type="ECO:0000256" key="4">
    <source>
        <dbReference type="ARBA" id="ARBA00022989"/>
    </source>
</evidence>
<name>A0AAV5K7E9_9ROSI</name>
<dbReference type="PANTHER" id="PTHR42893:SF42">
    <property type="entry name" value="PROTEIN DETOXIFICATION"/>
    <property type="match status" value="1"/>
</dbReference>
<proteinExistence type="inferred from homology"/>
<reference evidence="7 8" key="1">
    <citation type="journal article" date="2021" name="Commun. Biol.">
        <title>The genome of Shorea leprosula (Dipterocarpaceae) highlights the ecological relevance of drought in aseasonal tropical rainforests.</title>
        <authorList>
            <person name="Ng K.K.S."/>
            <person name="Kobayashi M.J."/>
            <person name="Fawcett J.A."/>
            <person name="Hatakeyama M."/>
            <person name="Paape T."/>
            <person name="Ng C.H."/>
            <person name="Ang C.C."/>
            <person name="Tnah L.H."/>
            <person name="Lee C.T."/>
            <person name="Nishiyama T."/>
            <person name="Sese J."/>
            <person name="O'Brien M.J."/>
            <person name="Copetti D."/>
            <person name="Mohd Noor M.I."/>
            <person name="Ong R.C."/>
            <person name="Putra M."/>
            <person name="Sireger I.Z."/>
            <person name="Indrioko S."/>
            <person name="Kosugi Y."/>
            <person name="Izuno A."/>
            <person name="Isagi Y."/>
            <person name="Lee S.L."/>
            <person name="Shimizu K.K."/>
        </authorList>
    </citation>
    <scope>NUCLEOTIDE SEQUENCE [LARGE SCALE GENOMIC DNA]</scope>
    <source>
        <strain evidence="7">214</strain>
    </source>
</reference>
<evidence type="ECO:0000256" key="6">
    <source>
        <dbReference type="SAM" id="Phobius"/>
    </source>
</evidence>
<dbReference type="Pfam" id="PF01554">
    <property type="entry name" value="MatE"/>
    <property type="match status" value="1"/>
</dbReference>
<evidence type="ECO:0000256" key="3">
    <source>
        <dbReference type="ARBA" id="ARBA00022692"/>
    </source>
</evidence>
<dbReference type="AlphaFoldDB" id="A0AAV5K7E9"/>